<proteinExistence type="predicted"/>
<comment type="caution">
    <text evidence="2">The sequence shown here is derived from an EMBL/GenBank/DDBJ whole genome shotgun (WGS) entry which is preliminary data.</text>
</comment>
<dbReference type="CDD" id="cd04301">
    <property type="entry name" value="NAT_SF"/>
    <property type="match status" value="1"/>
</dbReference>
<dbReference type="Pfam" id="PF14542">
    <property type="entry name" value="Acetyltransf_CG"/>
    <property type="match status" value="1"/>
</dbReference>
<dbReference type="SUPFAM" id="SSF55729">
    <property type="entry name" value="Acyl-CoA N-acyltransferases (Nat)"/>
    <property type="match status" value="1"/>
</dbReference>
<sequence>MTTFTPLVHTNKENELKPTTFPFLQYSFGQRIKTSPFPPFSKLFFTSNSKCNRTIHDTCRIIHDEELCMFSIQLDSKGTTAAICYLPTTIKNVIEIYHIEIPVSYRHQGLGDKLVKKCLDWAKESGTLVIPTCAFVQRHLEFVGLQNYCASTLILPDV</sequence>
<evidence type="ECO:0000313" key="3">
    <source>
        <dbReference type="Proteomes" id="UP000603453"/>
    </source>
</evidence>
<dbReference type="InterPro" id="IPR031165">
    <property type="entry name" value="GNAT_YJDJ"/>
</dbReference>
<dbReference type="InterPro" id="IPR045057">
    <property type="entry name" value="Gcn5-rel_NAT"/>
</dbReference>
<evidence type="ECO:0000313" key="2">
    <source>
        <dbReference type="EMBL" id="KAG2198539.1"/>
    </source>
</evidence>
<gene>
    <name evidence="2" type="ORF">INT47_008643</name>
</gene>
<dbReference type="AlphaFoldDB" id="A0A8H7QTL6"/>
<dbReference type="InterPro" id="IPR016181">
    <property type="entry name" value="Acyl_CoA_acyltransferase"/>
</dbReference>
<reference evidence="2" key="1">
    <citation type="submission" date="2020-12" db="EMBL/GenBank/DDBJ databases">
        <title>Metabolic potential, ecology and presence of endohyphal bacteria is reflected in genomic diversity of Mucoromycotina.</title>
        <authorList>
            <person name="Muszewska A."/>
            <person name="Okrasinska A."/>
            <person name="Steczkiewicz K."/>
            <person name="Drgas O."/>
            <person name="Orlowska M."/>
            <person name="Perlinska-Lenart U."/>
            <person name="Aleksandrzak-Piekarczyk T."/>
            <person name="Szatraj K."/>
            <person name="Zielenkiewicz U."/>
            <person name="Pilsyk S."/>
            <person name="Malc E."/>
            <person name="Mieczkowski P."/>
            <person name="Kruszewska J.S."/>
            <person name="Biernat P."/>
            <person name="Pawlowska J."/>
        </authorList>
    </citation>
    <scope>NUCLEOTIDE SEQUENCE</scope>
    <source>
        <strain evidence="2">WA0000017839</strain>
    </source>
</reference>
<accession>A0A8H7QTL6</accession>
<dbReference type="PANTHER" id="PTHR31435:SF9">
    <property type="entry name" value="PROTEIN NATD1"/>
    <property type="match status" value="1"/>
</dbReference>
<dbReference type="EMBL" id="JAEPRD010000109">
    <property type="protein sequence ID" value="KAG2198539.1"/>
    <property type="molecule type" value="Genomic_DNA"/>
</dbReference>
<dbReference type="Proteomes" id="UP000603453">
    <property type="component" value="Unassembled WGS sequence"/>
</dbReference>
<dbReference type="OrthoDB" id="74247at2759"/>
<dbReference type="PROSITE" id="PS51729">
    <property type="entry name" value="GNAT_YJDJ"/>
    <property type="match status" value="1"/>
</dbReference>
<name>A0A8H7QTL6_9FUNG</name>
<feature type="domain" description="N-acetyltransferase" evidence="1">
    <location>
        <begin position="62"/>
        <end position="153"/>
    </location>
</feature>
<protein>
    <recommendedName>
        <fullName evidence="1">N-acetyltransferase domain-containing protein</fullName>
    </recommendedName>
</protein>
<evidence type="ECO:0000259" key="1">
    <source>
        <dbReference type="PROSITE" id="PS51729"/>
    </source>
</evidence>
<keyword evidence="3" id="KW-1185">Reference proteome</keyword>
<dbReference type="PANTHER" id="PTHR31435">
    <property type="entry name" value="PROTEIN NATD1"/>
    <property type="match status" value="1"/>
</dbReference>
<dbReference type="Gene3D" id="3.40.630.30">
    <property type="match status" value="1"/>
</dbReference>
<organism evidence="2 3">
    <name type="scientific">Mucor saturninus</name>
    <dbReference type="NCBI Taxonomy" id="64648"/>
    <lineage>
        <taxon>Eukaryota</taxon>
        <taxon>Fungi</taxon>
        <taxon>Fungi incertae sedis</taxon>
        <taxon>Mucoromycota</taxon>
        <taxon>Mucoromycotina</taxon>
        <taxon>Mucoromycetes</taxon>
        <taxon>Mucorales</taxon>
        <taxon>Mucorineae</taxon>
        <taxon>Mucoraceae</taxon>
        <taxon>Mucor</taxon>
    </lineage>
</organism>